<evidence type="ECO:0000259" key="8">
    <source>
        <dbReference type="PROSITE" id="PS50928"/>
    </source>
</evidence>
<dbReference type="PANTHER" id="PTHR30614">
    <property type="entry name" value="MEMBRANE COMPONENT OF AMINO ACID ABC TRANSPORTER"/>
    <property type="match status" value="1"/>
</dbReference>
<feature type="transmembrane region" description="Helical" evidence="7">
    <location>
        <begin position="188"/>
        <end position="210"/>
    </location>
</feature>
<dbReference type="CDD" id="cd06261">
    <property type="entry name" value="TM_PBP2"/>
    <property type="match status" value="1"/>
</dbReference>
<gene>
    <name evidence="9" type="ORF">B7R54_06680</name>
</gene>
<evidence type="ECO:0000256" key="7">
    <source>
        <dbReference type="RuleBase" id="RU363032"/>
    </source>
</evidence>
<dbReference type="GO" id="GO:0043190">
    <property type="term" value="C:ATP-binding cassette (ABC) transporter complex"/>
    <property type="evidence" value="ECO:0007669"/>
    <property type="project" value="InterPro"/>
</dbReference>
<protein>
    <submittedName>
        <fullName evidence="9">Glutamate ABC transporter permease</fullName>
    </submittedName>
</protein>
<reference evidence="9 10" key="1">
    <citation type="submission" date="2017-04" db="EMBL/GenBank/DDBJ databases">
        <title>Comparative genome analysis of Subtercola boreus.</title>
        <authorList>
            <person name="Cho Y.-J."/>
            <person name="Cho A."/>
            <person name="Kim O.-S."/>
            <person name="Lee J.-I."/>
        </authorList>
    </citation>
    <scope>NUCLEOTIDE SEQUENCE [LARGE SCALE GENOMIC DNA]</scope>
    <source>
        <strain evidence="9 10">K300</strain>
    </source>
</reference>
<feature type="transmembrane region" description="Helical" evidence="7">
    <location>
        <begin position="230"/>
        <end position="249"/>
    </location>
</feature>
<dbReference type="InterPro" id="IPR010065">
    <property type="entry name" value="AA_ABC_transptr_permease_3TM"/>
</dbReference>
<proteinExistence type="inferred from homology"/>
<keyword evidence="10" id="KW-1185">Reference proteome</keyword>
<accession>A0A3E0VH43</accession>
<dbReference type="EMBL" id="NBWZ01000001">
    <property type="protein sequence ID" value="RFA08945.1"/>
    <property type="molecule type" value="Genomic_DNA"/>
</dbReference>
<dbReference type="InterPro" id="IPR000515">
    <property type="entry name" value="MetI-like"/>
</dbReference>
<evidence type="ECO:0000256" key="4">
    <source>
        <dbReference type="ARBA" id="ARBA00022692"/>
    </source>
</evidence>
<dbReference type="OrthoDB" id="4543034at2"/>
<feature type="transmembrane region" description="Helical" evidence="7">
    <location>
        <begin position="57"/>
        <end position="90"/>
    </location>
</feature>
<name>A0A3E0VH43_9MICO</name>
<evidence type="ECO:0000256" key="2">
    <source>
        <dbReference type="ARBA" id="ARBA00022448"/>
    </source>
</evidence>
<feature type="transmembrane region" description="Helical" evidence="7">
    <location>
        <begin position="19"/>
        <end position="37"/>
    </location>
</feature>
<evidence type="ECO:0000313" key="10">
    <source>
        <dbReference type="Proteomes" id="UP000256486"/>
    </source>
</evidence>
<dbReference type="NCBIfam" id="TIGR01726">
    <property type="entry name" value="HEQRo_perm_3TM"/>
    <property type="match status" value="1"/>
</dbReference>
<evidence type="ECO:0000256" key="5">
    <source>
        <dbReference type="ARBA" id="ARBA00022989"/>
    </source>
</evidence>
<dbReference type="PANTHER" id="PTHR30614:SF21">
    <property type="entry name" value="AMINO ACID ABC TRANSPORTER PERMEASE"/>
    <property type="match status" value="1"/>
</dbReference>
<keyword evidence="5 7" id="KW-1133">Transmembrane helix</keyword>
<dbReference type="Pfam" id="PF00528">
    <property type="entry name" value="BPD_transp_1"/>
    <property type="match status" value="1"/>
</dbReference>
<sequence length="280" mass="30649">MTSVLYDVPGPKAKVRARVISWITGLVVVAVVVYTGLTLWQKGMWDPTRWDIFNDPLVWAALLRGLVVVLQSALVATVLALLLGMVFALLRMSSHRAIRIPTTIVLEFFRGMPVLLMMLFILLAFPGISPFWAVVSALAVYNGAIIGEALRSGVVALPKGQREAGLAIGLRPLQARLQIEFPQAFRNMLPIIVAQIVVLLKDTALGYIVGQVALIREGELLAEFVGRQQYFFSIFLVMLGMYLAINLTISTIARQLAKRRGGTVRTAVAMPDGSMSTTLT</sequence>
<evidence type="ECO:0000313" key="9">
    <source>
        <dbReference type="EMBL" id="RFA08945.1"/>
    </source>
</evidence>
<feature type="domain" description="ABC transmembrane type-1" evidence="8">
    <location>
        <begin position="66"/>
        <end position="253"/>
    </location>
</feature>
<evidence type="ECO:0000256" key="3">
    <source>
        <dbReference type="ARBA" id="ARBA00022475"/>
    </source>
</evidence>
<evidence type="ECO:0000256" key="6">
    <source>
        <dbReference type="ARBA" id="ARBA00023136"/>
    </source>
</evidence>
<keyword evidence="3" id="KW-1003">Cell membrane</keyword>
<dbReference type="PROSITE" id="PS50928">
    <property type="entry name" value="ABC_TM1"/>
    <property type="match status" value="1"/>
</dbReference>
<comment type="caution">
    <text evidence="9">The sequence shown here is derived from an EMBL/GenBank/DDBJ whole genome shotgun (WGS) entry which is preliminary data.</text>
</comment>
<dbReference type="SUPFAM" id="SSF161098">
    <property type="entry name" value="MetI-like"/>
    <property type="match status" value="1"/>
</dbReference>
<organism evidence="9 10">
    <name type="scientific">Subtercola boreus</name>
    <dbReference type="NCBI Taxonomy" id="120213"/>
    <lineage>
        <taxon>Bacteria</taxon>
        <taxon>Bacillati</taxon>
        <taxon>Actinomycetota</taxon>
        <taxon>Actinomycetes</taxon>
        <taxon>Micrococcales</taxon>
        <taxon>Microbacteriaceae</taxon>
        <taxon>Subtercola</taxon>
    </lineage>
</organism>
<dbReference type="GO" id="GO:0006865">
    <property type="term" value="P:amino acid transport"/>
    <property type="evidence" value="ECO:0007669"/>
    <property type="project" value="TreeGrafter"/>
</dbReference>
<dbReference type="InterPro" id="IPR035906">
    <property type="entry name" value="MetI-like_sf"/>
</dbReference>
<keyword evidence="6 7" id="KW-0472">Membrane</keyword>
<dbReference type="GO" id="GO:0022857">
    <property type="term" value="F:transmembrane transporter activity"/>
    <property type="evidence" value="ECO:0007669"/>
    <property type="project" value="InterPro"/>
</dbReference>
<dbReference type="AlphaFoldDB" id="A0A3E0VH43"/>
<dbReference type="RefSeq" id="WP_116414342.1">
    <property type="nucleotide sequence ID" value="NZ_NBWZ01000001.1"/>
</dbReference>
<comment type="similarity">
    <text evidence="7">Belongs to the binding-protein-dependent transport system permease family.</text>
</comment>
<keyword evidence="2 7" id="KW-0813">Transport</keyword>
<evidence type="ECO:0000256" key="1">
    <source>
        <dbReference type="ARBA" id="ARBA00004651"/>
    </source>
</evidence>
<comment type="subcellular location">
    <subcellularLocation>
        <location evidence="1 7">Cell membrane</location>
        <topology evidence="1 7">Multi-pass membrane protein</topology>
    </subcellularLocation>
</comment>
<dbReference type="Gene3D" id="1.10.3720.10">
    <property type="entry name" value="MetI-like"/>
    <property type="match status" value="1"/>
</dbReference>
<dbReference type="Proteomes" id="UP000256486">
    <property type="component" value="Unassembled WGS sequence"/>
</dbReference>
<keyword evidence="4 7" id="KW-0812">Transmembrane</keyword>
<feature type="transmembrane region" description="Helical" evidence="7">
    <location>
        <begin position="102"/>
        <end position="125"/>
    </location>
</feature>
<dbReference type="InterPro" id="IPR043429">
    <property type="entry name" value="ArtM/GltK/GlnP/TcyL/YhdX-like"/>
</dbReference>